<dbReference type="InterPro" id="IPR051257">
    <property type="entry name" value="Diverse_CBS-Domain"/>
</dbReference>
<feature type="domain" description="CBS" evidence="4">
    <location>
        <begin position="10"/>
        <end position="68"/>
    </location>
</feature>
<dbReference type="EMBL" id="BAAAGX010000003">
    <property type="protein sequence ID" value="GAA0223168.1"/>
    <property type="molecule type" value="Genomic_DNA"/>
</dbReference>
<proteinExistence type="predicted"/>
<name>A0ABP3D4Q7_9ACTN</name>
<reference evidence="6" key="1">
    <citation type="journal article" date="2019" name="Int. J. Syst. Evol. Microbiol.">
        <title>The Global Catalogue of Microorganisms (GCM) 10K type strain sequencing project: providing services to taxonomists for standard genome sequencing and annotation.</title>
        <authorList>
            <consortium name="The Broad Institute Genomics Platform"/>
            <consortium name="The Broad Institute Genome Sequencing Center for Infectious Disease"/>
            <person name="Wu L."/>
            <person name="Ma J."/>
        </authorList>
    </citation>
    <scope>NUCLEOTIDE SEQUENCE [LARGE SCALE GENOMIC DNA]</scope>
    <source>
        <strain evidence="6">JCM 10425</strain>
    </source>
</reference>
<comment type="caution">
    <text evidence="5">The sequence shown here is derived from an EMBL/GenBank/DDBJ whole genome shotgun (WGS) entry which is preliminary data.</text>
</comment>
<dbReference type="Pfam" id="PF00571">
    <property type="entry name" value="CBS"/>
    <property type="match status" value="2"/>
</dbReference>
<dbReference type="PROSITE" id="PS51371">
    <property type="entry name" value="CBS"/>
    <property type="match status" value="2"/>
</dbReference>
<keyword evidence="6" id="KW-1185">Reference proteome</keyword>
<dbReference type="InterPro" id="IPR017080">
    <property type="entry name" value="UCP036990_CBS_BON"/>
</dbReference>
<sequence length="233" mass="25775">MSHRKVSDVMTATVRIVYQGTPVRRIAEQLDFAGISAMPVLNDEADVVGVVSESDLLHKLTYQDEPDEWPRLLRRHRTDRAKAEGLVARDLMTTPAITIDADASVVQAAQLMEKRNVKRLPVVNDTGKLLGVVSRSDLVRLFVRSDTAIRDEVETEVLGRVLLHPAEVTAEVTDGVVTLSGTLRRRSDVGIAVEFARRIDGVVKVVDALAYVDDDTSYRALREQVSYPSGPFL</sequence>
<dbReference type="PROSITE" id="PS50914">
    <property type="entry name" value="BON"/>
    <property type="match status" value="1"/>
</dbReference>
<evidence type="ECO:0000259" key="3">
    <source>
        <dbReference type="PROSITE" id="PS50914"/>
    </source>
</evidence>
<keyword evidence="1 2" id="KW-0129">CBS domain</keyword>
<dbReference type="Gene3D" id="3.30.1340.30">
    <property type="match status" value="1"/>
</dbReference>
<dbReference type="Pfam" id="PF04972">
    <property type="entry name" value="BON"/>
    <property type="match status" value="1"/>
</dbReference>
<organism evidence="5 6">
    <name type="scientific">Cryptosporangium japonicum</name>
    <dbReference type="NCBI Taxonomy" id="80872"/>
    <lineage>
        <taxon>Bacteria</taxon>
        <taxon>Bacillati</taxon>
        <taxon>Actinomycetota</taxon>
        <taxon>Actinomycetes</taxon>
        <taxon>Cryptosporangiales</taxon>
        <taxon>Cryptosporangiaceae</taxon>
        <taxon>Cryptosporangium</taxon>
    </lineage>
</organism>
<feature type="domain" description="CBS" evidence="4">
    <location>
        <begin position="92"/>
        <end position="152"/>
    </location>
</feature>
<evidence type="ECO:0000259" key="4">
    <source>
        <dbReference type="PROSITE" id="PS51371"/>
    </source>
</evidence>
<dbReference type="Proteomes" id="UP001500967">
    <property type="component" value="Unassembled WGS sequence"/>
</dbReference>
<dbReference type="CDD" id="cd04586">
    <property type="entry name" value="CBS_pair_BON_assoc"/>
    <property type="match status" value="1"/>
</dbReference>
<dbReference type="PANTHER" id="PTHR43080:SF29">
    <property type="entry name" value="OS02G0818000 PROTEIN"/>
    <property type="match status" value="1"/>
</dbReference>
<dbReference type="InterPro" id="IPR007055">
    <property type="entry name" value="BON_dom"/>
</dbReference>
<protein>
    <submittedName>
        <fullName evidence="5">CBS domain-containing protein</fullName>
    </submittedName>
</protein>
<dbReference type="SUPFAM" id="SSF54631">
    <property type="entry name" value="CBS-domain pair"/>
    <property type="match status" value="1"/>
</dbReference>
<evidence type="ECO:0000256" key="1">
    <source>
        <dbReference type="ARBA" id="ARBA00023122"/>
    </source>
</evidence>
<evidence type="ECO:0000313" key="6">
    <source>
        <dbReference type="Proteomes" id="UP001500967"/>
    </source>
</evidence>
<dbReference type="RefSeq" id="WP_344647104.1">
    <property type="nucleotide sequence ID" value="NZ_BAAAGX010000003.1"/>
</dbReference>
<dbReference type="PIRSF" id="PIRSF036990">
    <property type="entry name" value="UCP036990_CBS_BON"/>
    <property type="match status" value="1"/>
</dbReference>
<accession>A0ABP3D4Q7</accession>
<dbReference type="Gene3D" id="3.10.580.10">
    <property type="entry name" value="CBS-domain"/>
    <property type="match status" value="1"/>
</dbReference>
<dbReference type="InterPro" id="IPR046342">
    <property type="entry name" value="CBS_dom_sf"/>
</dbReference>
<evidence type="ECO:0000313" key="5">
    <source>
        <dbReference type="EMBL" id="GAA0223168.1"/>
    </source>
</evidence>
<dbReference type="InterPro" id="IPR000644">
    <property type="entry name" value="CBS_dom"/>
</dbReference>
<gene>
    <name evidence="5" type="ORF">GCM10009539_05450</name>
</gene>
<evidence type="ECO:0000256" key="2">
    <source>
        <dbReference type="PROSITE-ProRule" id="PRU00703"/>
    </source>
</evidence>
<dbReference type="PANTHER" id="PTHR43080">
    <property type="entry name" value="CBS DOMAIN-CONTAINING PROTEIN CBSX3, MITOCHONDRIAL"/>
    <property type="match status" value="1"/>
</dbReference>
<feature type="domain" description="BON" evidence="3">
    <location>
        <begin position="145"/>
        <end position="213"/>
    </location>
</feature>
<dbReference type="SMART" id="SM00116">
    <property type="entry name" value="CBS"/>
    <property type="match status" value="2"/>
</dbReference>